<dbReference type="EMBL" id="SOFI01000003">
    <property type="protein sequence ID" value="TFB79890.1"/>
    <property type="molecule type" value="Genomic_DNA"/>
</dbReference>
<dbReference type="Pfam" id="PF06114">
    <property type="entry name" value="Peptidase_M78"/>
    <property type="match status" value="1"/>
</dbReference>
<dbReference type="OrthoDB" id="9794834at2"/>
<dbReference type="AlphaFoldDB" id="A0A4R8VCP2"/>
<dbReference type="Proteomes" id="UP000298488">
    <property type="component" value="Unassembled WGS sequence"/>
</dbReference>
<proteinExistence type="predicted"/>
<dbReference type="Gene3D" id="1.10.10.2910">
    <property type="match status" value="1"/>
</dbReference>
<evidence type="ECO:0000259" key="1">
    <source>
        <dbReference type="Pfam" id="PF06114"/>
    </source>
</evidence>
<reference evidence="2 3" key="1">
    <citation type="submission" date="2019-03" db="EMBL/GenBank/DDBJ databases">
        <title>Genomics of glacier-inhabiting Cryobacterium strains.</title>
        <authorList>
            <person name="Liu Q."/>
            <person name="Xin Y.-H."/>
        </authorList>
    </citation>
    <scope>NUCLEOTIDE SEQUENCE [LARGE SCALE GENOMIC DNA]</scope>
    <source>
        <strain evidence="2 3">CGMCC 1.10440</strain>
    </source>
</reference>
<sequence>MPAELWLRMDVSWQAHKARETAQKSFAAIGSWVHKFPSTVLRSRGIIDSSTSASTQVEKLLRFFQVADTEAFDRVWLEPQASYKRSQKFEINPYATALWLRLAEVEAEHSLGDTPTFNVGKLRDVAPTLPMLTRESLKKGFRHAQNELRKAGVLLVFIPEVEGTRICGASRWLGTGHPIIALSGRHKFHDIFWFTLLHETGHILLHPKRATYINVEKKRGVHDDEDSLETAADQFAESLLLTERDRRELAEIDTAEDLTAFAERVGLATGVVAGQYAHLTNDWKKFGKLRVSGEISVDLAE</sequence>
<accession>A0A4R8VCP2</accession>
<keyword evidence="3" id="KW-1185">Reference proteome</keyword>
<name>A0A4R8VCP2_9MICO</name>
<comment type="caution">
    <text evidence="2">The sequence shown here is derived from an EMBL/GenBank/DDBJ whole genome shotgun (WGS) entry which is preliminary data.</text>
</comment>
<dbReference type="InterPro" id="IPR010359">
    <property type="entry name" value="IrrE_HExxH"/>
</dbReference>
<protein>
    <submittedName>
        <fullName evidence="2">ImmA/IrrE family metallo-endopeptidase</fullName>
    </submittedName>
</protein>
<evidence type="ECO:0000313" key="2">
    <source>
        <dbReference type="EMBL" id="TFB79890.1"/>
    </source>
</evidence>
<evidence type="ECO:0000313" key="3">
    <source>
        <dbReference type="Proteomes" id="UP000298488"/>
    </source>
</evidence>
<gene>
    <name evidence="2" type="ORF">E3N84_07435</name>
</gene>
<feature type="domain" description="IrrE N-terminal-like" evidence="1">
    <location>
        <begin position="177"/>
        <end position="272"/>
    </location>
</feature>
<organism evidence="2 3">
    <name type="scientific">Terrimesophilobacter mesophilus</name>
    <dbReference type="NCBI Taxonomy" id="433647"/>
    <lineage>
        <taxon>Bacteria</taxon>
        <taxon>Bacillati</taxon>
        <taxon>Actinomycetota</taxon>
        <taxon>Actinomycetes</taxon>
        <taxon>Micrococcales</taxon>
        <taxon>Microbacteriaceae</taxon>
        <taxon>Terrimesophilobacter</taxon>
    </lineage>
</organism>